<evidence type="ECO:0000259" key="2">
    <source>
        <dbReference type="Pfam" id="PF13391"/>
    </source>
</evidence>
<evidence type="ECO:0000256" key="1">
    <source>
        <dbReference type="SAM" id="MobiDB-lite"/>
    </source>
</evidence>
<feature type="compositionally biased region" description="Acidic residues" evidence="1">
    <location>
        <begin position="318"/>
        <end position="328"/>
    </location>
</feature>
<name>A0A6A6GDI6_9PEZI</name>
<feature type="region of interest" description="Disordered" evidence="1">
    <location>
        <begin position="299"/>
        <end position="328"/>
    </location>
</feature>
<reference evidence="4" key="1">
    <citation type="journal article" date="2020" name="Stud. Mycol.">
        <title>101 Dothideomycetes genomes: A test case for predicting lifestyles and emergence of pathogens.</title>
        <authorList>
            <person name="Haridas S."/>
            <person name="Albert R."/>
            <person name="Binder M."/>
            <person name="Bloem J."/>
            <person name="LaButti K."/>
            <person name="Salamov A."/>
            <person name="Andreopoulos B."/>
            <person name="Baker S."/>
            <person name="Barry K."/>
            <person name="Bills G."/>
            <person name="Bluhm B."/>
            <person name="Cannon C."/>
            <person name="Castanera R."/>
            <person name="Culley D."/>
            <person name="Daum C."/>
            <person name="Ezra D."/>
            <person name="Gonzalez J."/>
            <person name="Henrissat B."/>
            <person name="Kuo A."/>
            <person name="Liang C."/>
            <person name="Lipzen A."/>
            <person name="Lutzoni F."/>
            <person name="Magnuson J."/>
            <person name="Mondo S."/>
            <person name="Nolan M."/>
            <person name="Ohm R."/>
            <person name="Pangilinan J."/>
            <person name="Park H.-J."/>
            <person name="Ramirez L."/>
            <person name="Alfaro M."/>
            <person name="Sun H."/>
            <person name="Tritt A."/>
            <person name="Yoshinaga Y."/>
            <person name="Zwiers L.-H."/>
            <person name="Turgeon B."/>
            <person name="Goodwin S."/>
            <person name="Spatafora J."/>
            <person name="Crous P."/>
            <person name="Grigoriev I."/>
        </authorList>
    </citation>
    <scope>NUCLEOTIDE SEQUENCE [LARGE SCALE GENOMIC DNA]</scope>
    <source>
        <strain evidence="4">CECT 20119</strain>
    </source>
</reference>
<sequence>MALTFKDPPPHPSLKSVVTFEDVRIKHPGYPHSNLLLCLPATDGSGIHHATIHTACAIITNNHFDGFFSPSTSPDSSLTIDISDNDILAAGEYYFHVPNSPRYAVLSCFEDWTLPTPLPSLWLRLREQSNSTSTVQGLSGKFCALSSDDIAVQKAHIVPKTQEDWFVRNQMITYCRGEIVPKTTGEIDAKSNLLPLRNDLHFAFDAAQFALVPKARGDKIVLVTHTLIETITLFEQYHNRPTLIPPYLISPQLLFARFAHQIFHLFKAQFFPQSIKRWVLVKIEDKFQTLLIDRTENPGFKSTSRSRSVKKRAAGNDEPNDSEISEQSDEELIELFRHTQPSTSRVPQSEKVGFVERGRTLERERAAAFKWPGHR</sequence>
<dbReference type="AlphaFoldDB" id="A0A6A6GDI6"/>
<protein>
    <recommendedName>
        <fullName evidence="2">HNH nuclease domain-containing protein</fullName>
    </recommendedName>
</protein>
<gene>
    <name evidence="3" type="ORF">BDZ85DRAFT_318984</name>
</gene>
<dbReference type="InterPro" id="IPR003615">
    <property type="entry name" value="HNH_nuc"/>
</dbReference>
<dbReference type="OrthoDB" id="2142759at2759"/>
<dbReference type="Proteomes" id="UP000799538">
    <property type="component" value="Unassembled WGS sequence"/>
</dbReference>
<evidence type="ECO:0000313" key="3">
    <source>
        <dbReference type="EMBL" id="KAF2223785.1"/>
    </source>
</evidence>
<dbReference type="EMBL" id="ML992506">
    <property type="protein sequence ID" value="KAF2223785.1"/>
    <property type="molecule type" value="Genomic_DNA"/>
</dbReference>
<keyword evidence="4" id="KW-1185">Reference proteome</keyword>
<evidence type="ECO:0000313" key="4">
    <source>
        <dbReference type="Proteomes" id="UP000799538"/>
    </source>
</evidence>
<proteinExistence type="predicted"/>
<dbReference type="Pfam" id="PF13391">
    <property type="entry name" value="HNH_2"/>
    <property type="match status" value="1"/>
</dbReference>
<feature type="domain" description="HNH nuclease" evidence="2">
    <location>
        <begin position="143"/>
        <end position="211"/>
    </location>
</feature>
<organism evidence="3 4">
    <name type="scientific">Elsinoe ampelina</name>
    <dbReference type="NCBI Taxonomy" id="302913"/>
    <lineage>
        <taxon>Eukaryota</taxon>
        <taxon>Fungi</taxon>
        <taxon>Dikarya</taxon>
        <taxon>Ascomycota</taxon>
        <taxon>Pezizomycotina</taxon>
        <taxon>Dothideomycetes</taxon>
        <taxon>Dothideomycetidae</taxon>
        <taxon>Myriangiales</taxon>
        <taxon>Elsinoaceae</taxon>
        <taxon>Elsinoe</taxon>
    </lineage>
</organism>
<accession>A0A6A6GDI6</accession>